<accession>A0A1F6CU16</accession>
<evidence type="ECO:0008006" key="4">
    <source>
        <dbReference type="Google" id="ProtNLM"/>
    </source>
</evidence>
<comment type="caution">
    <text evidence="2">The sequence shown here is derived from an EMBL/GenBank/DDBJ whole genome shotgun (WGS) entry which is preliminary data.</text>
</comment>
<feature type="transmembrane region" description="Helical" evidence="1">
    <location>
        <begin position="21"/>
        <end position="40"/>
    </location>
</feature>
<dbReference type="EMBL" id="MFKT01000029">
    <property type="protein sequence ID" value="OGG52382.1"/>
    <property type="molecule type" value="Genomic_DNA"/>
</dbReference>
<evidence type="ECO:0000313" key="3">
    <source>
        <dbReference type="Proteomes" id="UP000176863"/>
    </source>
</evidence>
<sequence length="156" mass="17864">MPPQRVVLRWSAYEHEHIERGSDWFWALGIVAISAALTSILFHDVLFAVLILIAATVLGMLANAPPDLMRFEISDRGIRVGDTMHRFEEVISFWVEEEGHERPLLLVDTTKFMAPNLIIPLENIDPHVVRTYLRAHTDEVPMKEPVAHKILEFFGL</sequence>
<evidence type="ECO:0000313" key="2">
    <source>
        <dbReference type="EMBL" id="OGG52382.1"/>
    </source>
</evidence>
<protein>
    <recommendedName>
        <fullName evidence="4">DUF5673 domain-containing protein</fullName>
    </recommendedName>
</protein>
<keyword evidence="1" id="KW-0812">Transmembrane</keyword>
<reference evidence="2 3" key="1">
    <citation type="journal article" date="2016" name="Nat. Commun.">
        <title>Thousands of microbial genomes shed light on interconnected biogeochemical processes in an aquifer system.</title>
        <authorList>
            <person name="Anantharaman K."/>
            <person name="Brown C.T."/>
            <person name="Hug L.A."/>
            <person name="Sharon I."/>
            <person name="Castelle C.J."/>
            <person name="Probst A.J."/>
            <person name="Thomas B.C."/>
            <person name="Singh A."/>
            <person name="Wilkins M.J."/>
            <person name="Karaoz U."/>
            <person name="Brodie E.L."/>
            <person name="Williams K.H."/>
            <person name="Hubbard S.S."/>
            <person name="Banfield J.F."/>
        </authorList>
    </citation>
    <scope>NUCLEOTIDE SEQUENCE [LARGE SCALE GENOMIC DNA]</scope>
</reference>
<proteinExistence type="predicted"/>
<keyword evidence="1" id="KW-0472">Membrane</keyword>
<name>A0A1F6CU16_9BACT</name>
<feature type="transmembrane region" description="Helical" evidence="1">
    <location>
        <begin position="46"/>
        <end position="64"/>
    </location>
</feature>
<organism evidence="2 3">
    <name type="scientific">Candidatus Kaiserbacteria bacterium RIFCSPHIGHO2_01_FULL_53_29</name>
    <dbReference type="NCBI Taxonomy" id="1798480"/>
    <lineage>
        <taxon>Bacteria</taxon>
        <taxon>Candidatus Kaiseribacteriota</taxon>
    </lineage>
</organism>
<gene>
    <name evidence="2" type="ORF">A2851_05015</name>
</gene>
<evidence type="ECO:0000256" key="1">
    <source>
        <dbReference type="SAM" id="Phobius"/>
    </source>
</evidence>
<dbReference type="STRING" id="1798480.A2851_05015"/>
<dbReference type="Proteomes" id="UP000176863">
    <property type="component" value="Unassembled WGS sequence"/>
</dbReference>
<keyword evidence="1" id="KW-1133">Transmembrane helix</keyword>
<dbReference type="AlphaFoldDB" id="A0A1F6CU16"/>